<keyword evidence="2" id="KW-1185">Reference proteome</keyword>
<reference evidence="1 2" key="1">
    <citation type="submission" date="2021-04" db="EMBL/GenBank/DDBJ databases">
        <title>The genome sequence of type strain Ideonella paludis KCTC 32238.</title>
        <authorList>
            <person name="Liu Y."/>
        </authorList>
    </citation>
    <scope>NUCLEOTIDE SEQUENCE [LARGE SCALE GENOMIC DNA]</scope>
    <source>
        <strain evidence="1 2">KCTC 32238</strain>
    </source>
</reference>
<dbReference type="EMBL" id="JAGQDG010000006">
    <property type="protein sequence ID" value="MBQ0936722.1"/>
    <property type="molecule type" value="Genomic_DNA"/>
</dbReference>
<comment type="caution">
    <text evidence="1">The sequence shown here is derived from an EMBL/GenBank/DDBJ whole genome shotgun (WGS) entry which is preliminary data.</text>
</comment>
<dbReference type="Proteomes" id="UP000672097">
    <property type="component" value="Unassembled WGS sequence"/>
</dbReference>
<gene>
    <name evidence="1" type="ORF">KAK11_15420</name>
</gene>
<name>A0ABS5E013_9BURK</name>
<proteinExistence type="predicted"/>
<sequence>MNTAPQATPRRVLLQVRTVDNRRFEVEMTVPTTFDAYDAAIERWGANNLARVEVQPLQAKEADHAQA</sequence>
<evidence type="ECO:0000313" key="2">
    <source>
        <dbReference type="Proteomes" id="UP000672097"/>
    </source>
</evidence>
<protein>
    <submittedName>
        <fullName evidence="1">Uncharacterized protein</fullName>
    </submittedName>
</protein>
<accession>A0ABS5E013</accession>
<evidence type="ECO:0000313" key="1">
    <source>
        <dbReference type="EMBL" id="MBQ0936722.1"/>
    </source>
</evidence>
<dbReference type="RefSeq" id="WP_210810112.1">
    <property type="nucleotide sequence ID" value="NZ_JAGQDG010000006.1"/>
</dbReference>
<organism evidence="1 2">
    <name type="scientific">Ideonella paludis</name>
    <dbReference type="NCBI Taxonomy" id="1233411"/>
    <lineage>
        <taxon>Bacteria</taxon>
        <taxon>Pseudomonadati</taxon>
        <taxon>Pseudomonadota</taxon>
        <taxon>Betaproteobacteria</taxon>
        <taxon>Burkholderiales</taxon>
        <taxon>Sphaerotilaceae</taxon>
        <taxon>Ideonella</taxon>
    </lineage>
</organism>